<gene>
    <name evidence="26" type="primary">LOC105033499</name>
</gene>
<dbReference type="PROSITE" id="PS00109">
    <property type="entry name" value="PROTEIN_KINASE_TYR"/>
    <property type="match status" value="1"/>
</dbReference>
<dbReference type="EC" id="2.7.11.1" evidence="3"/>
<dbReference type="Gene3D" id="1.10.510.10">
    <property type="entry name" value="Transferase(Phosphotransferase) domain 1"/>
    <property type="match status" value="1"/>
</dbReference>
<organism evidence="25 26">
    <name type="scientific">Elaeis guineensis var. tenera</name>
    <name type="common">Oil palm</name>
    <dbReference type="NCBI Taxonomy" id="51953"/>
    <lineage>
        <taxon>Eukaryota</taxon>
        <taxon>Viridiplantae</taxon>
        <taxon>Streptophyta</taxon>
        <taxon>Embryophyta</taxon>
        <taxon>Tracheophyta</taxon>
        <taxon>Spermatophyta</taxon>
        <taxon>Magnoliopsida</taxon>
        <taxon>Liliopsida</taxon>
        <taxon>Arecaceae</taxon>
        <taxon>Arecoideae</taxon>
        <taxon>Cocoseae</taxon>
        <taxon>Elaeidinae</taxon>
        <taxon>Elaeis</taxon>
    </lineage>
</organism>
<keyword evidence="15 23" id="KW-1133">Transmembrane helix</keyword>
<evidence type="ECO:0000256" key="4">
    <source>
        <dbReference type="ARBA" id="ARBA00022475"/>
    </source>
</evidence>
<dbReference type="GO" id="GO:0004674">
    <property type="term" value="F:protein serine/threonine kinase activity"/>
    <property type="evidence" value="ECO:0007669"/>
    <property type="project" value="UniProtKB-KW"/>
</dbReference>
<dbReference type="FunFam" id="3.30.200.20:FF:000309">
    <property type="entry name" value="Leucine-rich repeat receptor protein kinase MSP1"/>
    <property type="match status" value="1"/>
</dbReference>
<dbReference type="InterPro" id="IPR008266">
    <property type="entry name" value="Tyr_kinase_AS"/>
</dbReference>
<dbReference type="InterPro" id="IPR003591">
    <property type="entry name" value="Leu-rich_rpt_typical-subtyp"/>
</dbReference>
<name>A0A8N4F0N2_ELAGV</name>
<dbReference type="FunFam" id="1.10.510.10:FF:000445">
    <property type="entry name" value="MDIS1-interacting receptor like kinase 2"/>
    <property type="match status" value="1"/>
</dbReference>
<evidence type="ECO:0000313" key="25">
    <source>
        <dbReference type="Proteomes" id="UP000504607"/>
    </source>
</evidence>
<dbReference type="GO" id="GO:0005886">
    <property type="term" value="C:plasma membrane"/>
    <property type="evidence" value="ECO:0007669"/>
    <property type="project" value="UniProtKB-SubCell"/>
</dbReference>
<sequence>MSNGEDETLANMAARTREARGARLTSRGAANQPVERAPNAPATQANIAGLIQQLAQTAPRPTLSMESYYERFRKLNPPLFEGGSDSMAVETWIREMEKMFDALQYPKNVKRPIRQLKQQEQDLRQYNLKQKPSSDGKKASRDITMRITIWSASDNFLTGKLDPLLFTNLTQLTFLRLDHNHFSGIIPPEIGNLTNLQYLHLNDNHITGSIPEEIRGLVKLVELKLSNNLLSGVIPPSIGNLSNLEELTLSGNLINGSIPKEIGNLWNLLGLQLDNNKLSGFIPTSLGKLTDLSYLNASFNSLSGGIPTSLSNLSYLVSLSLDRNRLTGPIPQELGNLTNLVGLNLSFNRISGSVPQELGNLMFIGHLRLSNNYLRGPIPSSLGNLTRLEDLYLNGNQLSGPIPSAMENLQQISILDLSDNRLNGWIPPLSSPVLKYLSLNGNRLSGPVPSTLGLLSSLVNLDLSMNYLTGPIPPELGNCSALQTLDLSRNELTGEIPQVLMSLQNLTSLDLSNNKLSGHVTLDYMPQLSTINLSYNHLNITLLDNSFPCEDFIGDIVFTNETPCWAPKGNAGIMQSQSRRSKVTIFVVVPLSLLLLLSLLLILLVKSHKKSLHGGISRREKKLMRRNEVDRFSIWNYDGRIVFEDIIEATENFSDLYCIGVGGNGAVYEAELLTGQVVAVKKFHTAESGELLDEASSRNEIRALTGIRHRNIVKLYGFCLHSRCMFLVYEYMERGSLASILADDQTAMEFDWLKRVEAIKGIADALSYMHYDIFPAMVHRDISSKNILFDSEFKACVSDFGTARVLKPNSSSWTALVGTCGYIAPELAYTAMVTEKCDVYSFGVVALEMIMGTHPGELLLSLSTNKGQSTLLKDVLDLRLSSPTAEVEKEIVSAVILALACVRPNPKSRPTMRCISQELSECKLPLREPFNTMTLGDLMSLTL</sequence>
<dbReference type="InterPro" id="IPR055414">
    <property type="entry name" value="LRR_R13L4/SHOC2-like"/>
</dbReference>
<dbReference type="PRINTS" id="PR00019">
    <property type="entry name" value="LEURICHRPT"/>
</dbReference>
<dbReference type="AlphaFoldDB" id="A0A8N4F0N2"/>
<keyword evidence="17" id="KW-0675">Receptor</keyword>
<dbReference type="Proteomes" id="UP000504607">
    <property type="component" value="Unplaced"/>
</dbReference>
<dbReference type="PANTHER" id="PTHR48053">
    <property type="entry name" value="LEUCINE RICH REPEAT FAMILY PROTEIN, EXPRESSED"/>
    <property type="match status" value="1"/>
</dbReference>
<evidence type="ECO:0000256" key="22">
    <source>
        <dbReference type="SAM" id="MobiDB-lite"/>
    </source>
</evidence>
<evidence type="ECO:0000256" key="18">
    <source>
        <dbReference type="ARBA" id="ARBA00023180"/>
    </source>
</evidence>
<keyword evidence="7" id="KW-0433">Leucine-rich repeat</keyword>
<dbReference type="PANTHER" id="PTHR48053:SF126">
    <property type="entry name" value="MDIS1-INTERACTING RECEPTOR LIKE KINASE 2-LIKE ISOFORM X1"/>
    <property type="match status" value="1"/>
</dbReference>
<evidence type="ECO:0000256" key="5">
    <source>
        <dbReference type="ARBA" id="ARBA00022527"/>
    </source>
</evidence>
<feature type="region of interest" description="Disordered" evidence="22">
    <location>
        <begin position="17"/>
        <end position="39"/>
    </location>
</feature>
<evidence type="ECO:0000256" key="9">
    <source>
        <dbReference type="ARBA" id="ARBA00022692"/>
    </source>
</evidence>
<keyword evidence="25" id="KW-1185">Reference proteome</keyword>
<evidence type="ECO:0000313" key="26">
    <source>
        <dbReference type="RefSeq" id="XP_029117171.1"/>
    </source>
</evidence>
<proteinExistence type="predicted"/>
<keyword evidence="8" id="KW-0808">Transferase</keyword>
<evidence type="ECO:0000256" key="10">
    <source>
        <dbReference type="ARBA" id="ARBA00022729"/>
    </source>
</evidence>
<evidence type="ECO:0000256" key="8">
    <source>
        <dbReference type="ARBA" id="ARBA00022679"/>
    </source>
</evidence>
<evidence type="ECO:0000256" key="7">
    <source>
        <dbReference type="ARBA" id="ARBA00022614"/>
    </source>
</evidence>
<keyword evidence="4" id="KW-1003">Cell membrane</keyword>
<feature type="binding site" evidence="21">
    <location>
        <position position="682"/>
    </location>
    <ligand>
        <name>ATP</name>
        <dbReference type="ChEBI" id="CHEBI:30616"/>
    </ligand>
</feature>
<keyword evidence="6" id="KW-0597">Phosphoprotein</keyword>
<evidence type="ECO:0000256" key="14">
    <source>
        <dbReference type="ARBA" id="ARBA00022840"/>
    </source>
</evidence>
<evidence type="ECO:0000256" key="21">
    <source>
        <dbReference type="PROSITE-ProRule" id="PRU10141"/>
    </source>
</evidence>
<dbReference type="SUPFAM" id="SSF56112">
    <property type="entry name" value="Protein kinase-like (PK-like)"/>
    <property type="match status" value="1"/>
</dbReference>
<keyword evidence="13" id="KW-0418">Kinase</keyword>
<dbReference type="InterPro" id="IPR000719">
    <property type="entry name" value="Prot_kinase_dom"/>
</dbReference>
<dbReference type="FunFam" id="3.80.10.10:FF:000041">
    <property type="entry name" value="LRR receptor-like serine/threonine-protein kinase ERECTA"/>
    <property type="match status" value="1"/>
</dbReference>
<feature type="domain" description="Protein kinase" evidence="24">
    <location>
        <begin position="653"/>
        <end position="931"/>
    </location>
</feature>
<keyword evidence="16 23" id="KW-0472">Membrane</keyword>
<dbReference type="SUPFAM" id="SSF52058">
    <property type="entry name" value="L domain-like"/>
    <property type="match status" value="2"/>
</dbReference>
<keyword evidence="11" id="KW-0677">Repeat</keyword>
<dbReference type="InterPro" id="IPR032675">
    <property type="entry name" value="LRR_dom_sf"/>
</dbReference>
<evidence type="ECO:0000256" key="20">
    <source>
        <dbReference type="ARBA" id="ARBA00048679"/>
    </source>
</evidence>
<evidence type="ECO:0000256" key="13">
    <source>
        <dbReference type="ARBA" id="ARBA00022777"/>
    </source>
</evidence>
<evidence type="ECO:0000256" key="19">
    <source>
        <dbReference type="ARBA" id="ARBA00047899"/>
    </source>
</evidence>
<evidence type="ECO:0000256" key="2">
    <source>
        <dbReference type="ARBA" id="ARBA00004479"/>
    </source>
</evidence>
<comment type="catalytic activity">
    <reaction evidence="19">
        <text>L-threonyl-[protein] + ATP = O-phospho-L-threonyl-[protein] + ADP + H(+)</text>
        <dbReference type="Rhea" id="RHEA:46608"/>
        <dbReference type="Rhea" id="RHEA-COMP:11060"/>
        <dbReference type="Rhea" id="RHEA-COMP:11605"/>
        <dbReference type="ChEBI" id="CHEBI:15378"/>
        <dbReference type="ChEBI" id="CHEBI:30013"/>
        <dbReference type="ChEBI" id="CHEBI:30616"/>
        <dbReference type="ChEBI" id="CHEBI:61977"/>
        <dbReference type="ChEBI" id="CHEBI:456216"/>
        <dbReference type="EC" id="2.7.11.1"/>
    </reaction>
</comment>
<evidence type="ECO:0000256" key="16">
    <source>
        <dbReference type="ARBA" id="ARBA00023136"/>
    </source>
</evidence>
<evidence type="ECO:0000259" key="24">
    <source>
        <dbReference type="PROSITE" id="PS50011"/>
    </source>
</evidence>
<dbReference type="SMART" id="SM00365">
    <property type="entry name" value="LRR_SD22"/>
    <property type="match status" value="6"/>
</dbReference>
<evidence type="ECO:0000256" key="1">
    <source>
        <dbReference type="ARBA" id="ARBA00004162"/>
    </source>
</evidence>
<dbReference type="Pfam" id="PF00069">
    <property type="entry name" value="Pkinase"/>
    <property type="match status" value="1"/>
</dbReference>
<dbReference type="FunFam" id="3.80.10.10:FF:000095">
    <property type="entry name" value="LRR receptor-like serine/threonine-protein kinase GSO1"/>
    <property type="match status" value="1"/>
</dbReference>
<dbReference type="Pfam" id="PF23598">
    <property type="entry name" value="LRR_14"/>
    <property type="match status" value="2"/>
</dbReference>
<keyword evidence="10" id="KW-0732">Signal</keyword>
<keyword evidence="12 21" id="KW-0547">Nucleotide-binding</keyword>
<dbReference type="PROSITE" id="PS51450">
    <property type="entry name" value="LRR"/>
    <property type="match status" value="1"/>
</dbReference>
<evidence type="ECO:0000256" key="23">
    <source>
        <dbReference type="SAM" id="Phobius"/>
    </source>
</evidence>
<dbReference type="PROSITE" id="PS50011">
    <property type="entry name" value="PROTEIN_KINASE_DOM"/>
    <property type="match status" value="1"/>
</dbReference>
<evidence type="ECO:0000256" key="11">
    <source>
        <dbReference type="ARBA" id="ARBA00022737"/>
    </source>
</evidence>
<dbReference type="InterPro" id="IPR011009">
    <property type="entry name" value="Kinase-like_dom_sf"/>
</dbReference>
<dbReference type="InterPro" id="IPR001611">
    <property type="entry name" value="Leu-rich_rpt"/>
</dbReference>
<keyword evidence="9 23" id="KW-0812">Transmembrane</keyword>
<keyword evidence="14 21" id="KW-0067">ATP-binding</keyword>
<protein>
    <recommendedName>
        <fullName evidence="3">non-specific serine/threonine protein kinase</fullName>
        <ecNumber evidence="3">2.7.11.1</ecNumber>
    </recommendedName>
</protein>
<comment type="subcellular location">
    <subcellularLocation>
        <location evidence="1">Cell membrane</location>
        <topology evidence="1">Single-pass membrane protein</topology>
    </subcellularLocation>
    <subcellularLocation>
        <location evidence="2">Membrane</location>
        <topology evidence="2">Single-pass type I membrane protein</topology>
    </subcellularLocation>
</comment>
<evidence type="ECO:0000256" key="12">
    <source>
        <dbReference type="ARBA" id="ARBA00022741"/>
    </source>
</evidence>
<feature type="transmembrane region" description="Helical" evidence="23">
    <location>
        <begin position="583"/>
        <end position="605"/>
    </location>
</feature>
<dbReference type="OrthoDB" id="1913693at2759"/>
<accession>A0A8N4F0N2</accession>
<dbReference type="FunFam" id="3.80.10.10:FF:000383">
    <property type="entry name" value="Leucine-rich repeat receptor protein kinase EMS1"/>
    <property type="match status" value="1"/>
</dbReference>
<evidence type="ECO:0000256" key="15">
    <source>
        <dbReference type="ARBA" id="ARBA00022989"/>
    </source>
</evidence>
<keyword evidence="5" id="KW-0723">Serine/threonine-protein kinase</keyword>
<dbReference type="PROSITE" id="PS00107">
    <property type="entry name" value="PROTEIN_KINASE_ATP"/>
    <property type="match status" value="1"/>
</dbReference>
<dbReference type="InterPro" id="IPR017441">
    <property type="entry name" value="Protein_kinase_ATP_BS"/>
</dbReference>
<dbReference type="GO" id="GO:0005524">
    <property type="term" value="F:ATP binding"/>
    <property type="evidence" value="ECO:0007669"/>
    <property type="project" value="UniProtKB-UniRule"/>
</dbReference>
<dbReference type="Gene3D" id="3.80.10.10">
    <property type="entry name" value="Ribonuclease Inhibitor"/>
    <property type="match status" value="2"/>
</dbReference>
<evidence type="ECO:0000256" key="6">
    <source>
        <dbReference type="ARBA" id="ARBA00022553"/>
    </source>
</evidence>
<dbReference type="Pfam" id="PF13855">
    <property type="entry name" value="LRR_8"/>
    <property type="match status" value="1"/>
</dbReference>
<dbReference type="SMART" id="SM00369">
    <property type="entry name" value="LRR_TYP"/>
    <property type="match status" value="9"/>
</dbReference>
<evidence type="ECO:0000256" key="17">
    <source>
        <dbReference type="ARBA" id="ARBA00023170"/>
    </source>
</evidence>
<dbReference type="InterPro" id="IPR051716">
    <property type="entry name" value="Plant_RL_S/T_kinase"/>
</dbReference>
<keyword evidence="18" id="KW-0325">Glycoprotein</keyword>
<reference evidence="26" key="1">
    <citation type="submission" date="2025-08" db="UniProtKB">
        <authorList>
            <consortium name="RefSeq"/>
        </authorList>
    </citation>
    <scope>IDENTIFICATION</scope>
</reference>
<evidence type="ECO:0000256" key="3">
    <source>
        <dbReference type="ARBA" id="ARBA00012513"/>
    </source>
</evidence>
<dbReference type="Gene3D" id="3.30.200.20">
    <property type="entry name" value="Phosphorylase Kinase, domain 1"/>
    <property type="match status" value="1"/>
</dbReference>
<comment type="catalytic activity">
    <reaction evidence="20">
        <text>L-seryl-[protein] + ATP = O-phospho-L-seryl-[protein] + ADP + H(+)</text>
        <dbReference type="Rhea" id="RHEA:17989"/>
        <dbReference type="Rhea" id="RHEA-COMP:9863"/>
        <dbReference type="Rhea" id="RHEA-COMP:11604"/>
        <dbReference type="ChEBI" id="CHEBI:15378"/>
        <dbReference type="ChEBI" id="CHEBI:29999"/>
        <dbReference type="ChEBI" id="CHEBI:30616"/>
        <dbReference type="ChEBI" id="CHEBI:83421"/>
        <dbReference type="ChEBI" id="CHEBI:456216"/>
        <dbReference type="EC" id="2.7.11.1"/>
    </reaction>
</comment>
<dbReference type="RefSeq" id="XP_029117171.1">
    <property type="nucleotide sequence ID" value="XM_029261338.1"/>
</dbReference>